<feature type="domain" description="Bicarbonate transporter-like transmembrane" evidence="7">
    <location>
        <begin position="450"/>
        <end position="511"/>
    </location>
</feature>
<comment type="caution">
    <text evidence="8">The sequence shown here is derived from an EMBL/GenBank/DDBJ whole genome shotgun (WGS) entry which is preliminary data.</text>
</comment>
<feature type="domain" description="Bicarbonate transporter-like transmembrane" evidence="7">
    <location>
        <begin position="27"/>
        <end position="197"/>
    </location>
</feature>
<feature type="transmembrane region" description="Helical" evidence="6">
    <location>
        <begin position="455"/>
        <end position="472"/>
    </location>
</feature>
<dbReference type="GO" id="GO:0005886">
    <property type="term" value="C:plasma membrane"/>
    <property type="evidence" value="ECO:0007669"/>
    <property type="project" value="TreeGrafter"/>
</dbReference>
<feature type="transmembrane region" description="Helical" evidence="6">
    <location>
        <begin position="84"/>
        <end position="104"/>
    </location>
</feature>
<feature type="compositionally biased region" description="Basic and acidic residues" evidence="5">
    <location>
        <begin position="564"/>
        <end position="588"/>
    </location>
</feature>
<dbReference type="GO" id="GO:0006820">
    <property type="term" value="P:monoatomic anion transport"/>
    <property type="evidence" value="ECO:0007669"/>
    <property type="project" value="InterPro"/>
</dbReference>
<evidence type="ECO:0000256" key="1">
    <source>
        <dbReference type="ARBA" id="ARBA00004141"/>
    </source>
</evidence>
<evidence type="ECO:0000256" key="6">
    <source>
        <dbReference type="SAM" id="Phobius"/>
    </source>
</evidence>
<feature type="transmembrane region" description="Helical" evidence="6">
    <location>
        <begin position="331"/>
        <end position="353"/>
    </location>
</feature>
<feature type="transmembrane region" description="Helical" evidence="6">
    <location>
        <begin position="51"/>
        <end position="72"/>
    </location>
</feature>
<dbReference type="GO" id="GO:0005452">
    <property type="term" value="F:solute:inorganic anion antiporter activity"/>
    <property type="evidence" value="ECO:0007669"/>
    <property type="project" value="InterPro"/>
</dbReference>
<sequence length="599" mass="67808">MDPSSDYANDPYTWEGLSGWKSYRTLRPFRGMYWDVRRRLPWYWSDIRDGFNYRTLAGTVRIFFINLLPALAFQLDMTRNTDGYFGINEALFSSALAALVFSILSCQPLTVVGITGLISLFNYTVFAITEECGIRELYPQFIAWVSIWAAITHWIAAICNWCDYMRYITDFSSNAFGMYVAIIYMVKGFQEVTALYYESNPTAAYLGVVIALCYFFSVVMLEMVGTTTLFTPGIRKFIADYAYPIATVWWTGFSHIRGHIRDSGLARIPHTRAFYPTTDRSWLVPFWTLPVKWVFVALPIGILLTLLFYYDHNVSSLTAQAKQFPLKKPAGFHWDFFLLGCTCFIAGIVGIPLPNGLVPQAPVHTDSLTEYKDTLARSKEKDIEPEGSEWVQHNRKVVNATIVREQRISHFLMALALVGFMTGLRRPTHYAASSVRRRLLGDPSDQRTTLKKSRIMYYVFWQMLGVTFSLGVSFTRAAIGFPVIIISLIPLRWILMPRLFTEHELLVLDAPTADADTVLASMGGRPTLPEVRMAEEKRRQQGGDGEMGDGSGSGSTCEGTNGMRSREGFKDEEEKGLEGDEGRKEARQGFRSTLQTGHA</sequence>
<evidence type="ECO:0000256" key="4">
    <source>
        <dbReference type="ARBA" id="ARBA00023136"/>
    </source>
</evidence>
<feature type="region of interest" description="Disordered" evidence="5">
    <location>
        <begin position="523"/>
        <end position="599"/>
    </location>
</feature>
<evidence type="ECO:0000256" key="3">
    <source>
        <dbReference type="ARBA" id="ARBA00022989"/>
    </source>
</evidence>
<evidence type="ECO:0000259" key="7">
    <source>
        <dbReference type="Pfam" id="PF00955"/>
    </source>
</evidence>
<feature type="transmembrane region" description="Helical" evidence="6">
    <location>
        <begin position="291"/>
        <end position="310"/>
    </location>
</feature>
<dbReference type="EMBL" id="JAUJLE010000843">
    <property type="protein sequence ID" value="KAK0950396.1"/>
    <property type="molecule type" value="Genomic_DNA"/>
</dbReference>
<feature type="transmembrane region" description="Helical" evidence="6">
    <location>
        <begin position="203"/>
        <end position="225"/>
    </location>
</feature>
<dbReference type="GO" id="GO:0046713">
    <property type="term" value="P:borate transport"/>
    <property type="evidence" value="ECO:0007669"/>
    <property type="project" value="TreeGrafter"/>
</dbReference>
<reference evidence="8" key="1">
    <citation type="submission" date="2023-06" db="EMBL/GenBank/DDBJ databases">
        <title>Black Yeasts Isolated from many extreme environments.</title>
        <authorList>
            <person name="Coleine C."/>
            <person name="Stajich J.E."/>
            <person name="Selbmann L."/>
        </authorList>
    </citation>
    <scope>NUCLEOTIDE SEQUENCE</scope>
    <source>
        <strain evidence="8">CCFEE 5200</strain>
    </source>
</reference>
<protein>
    <recommendedName>
        <fullName evidence="7">Bicarbonate transporter-like transmembrane domain-containing protein</fullName>
    </recommendedName>
</protein>
<keyword evidence="4 6" id="KW-0472">Membrane</keyword>
<dbReference type="GO" id="GO:0050801">
    <property type="term" value="P:monoatomic ion homeostasis"/>
    <property type="evidence" value="ECO:0007669"/>
    <property type="project" value="TreeGrafter"/>
</dbReference>
<feature type="compositionally biased region" description="Gly residues" evidence="5">
    <location>
        <begin position="542"/>
        <end position="553"/>
    </location>
</feature>
<feature type="compositionally biased region" description="Basic and acidic residues" evidence="5">
    <location>
        <begin position="532"/>
        <end position="541"/>
    </location>
</feature>
<feature type="transmembrane region" description="Helical" evidence="6">
    <location>
        <begin position="176"/>
        <end position="197"/>
    </location>
</feature>
<keyword evidence="3 6" id="KW-1133">Transmembrane helix</keyword>
<feature type="domain" description="Bicarbonate transporter-like transmembrane" evidence="7">
    <location>
        <begin position="198"/>
        <end position="383"/>
    </location>
</feature>
<feature type="transmembrane region" description="Helical" evidence="6">
    <location>
        <begin position="237"/>
        <end position="256"/>
    </location>
</feature>
<dbReference type="InterPro" id="IPR011531">
    <property type="entry name" value="HCO3_transpt-like_TM_dom"/>
</dbReference>
<organism evidence="8 9">
    <name type="scientific">Friedmanniomyces endolithicus</name>
    <dbReference type="NCBI Taxonomy" id="329885"/>
    <lineage>
        <taxon>Eukaryota</taxon>
        <taxon>Fungi</taxon>
        <taxon>Dikarya</taxon>
        <taxon>Ascomycota</taxon>
        <taxon>Pezizomycotina</taxon>
        <taxon>Dothideomycetes</taxon>
        <taxon>Dothideomycetidae</taxon>
        <taxon>Mycosphaerellales</taxon>
        <taxon>Teratosphaeriaceae</taxon>
        <taxon>Friedmanniomyces</taxon>
    </lineage>
</organism>
<dbReference type="PANTHER" id="PTHR11453">
    <property type="entry name" value="ANION EXCHANGE PROTEIN"/>
    <property type="match status" value="1"/>
</dbReference>
<feature type="transmembrane region" description="Helical" evidence="6">
    <location>
        <begin position="111"/>
        <end position="129"/>
    </location>
</feature>
<evidence type="ECO:0000256" key="2">
    <source>
        <dbReference type="ARBA" id="ARBA00022692"/>
    </source>
</evidence>
<dbReference type="Gene3D" id="1.10.287.570">
    <property type="entry name" value="Helical hairpin bin"/>
    <property type="match status" value="1"/>
</dbReference>
<dbReference type="InterPro" id="IPR003020">
    <property type="entry name" value="HCO3_transpt_euk"/>
</dbReference>
<gene>
    <name evidence="8" type="ORF">LTR91_025700</name>
</gene>
<evidence type="ECO:0000313" key="9">
    <source>
        <dbReference type="Proteomes" id="UP001175353"/>
    </source>
</evidence>
<comment type="subcellular location">
    <subcellularLocation>
        <location evidence="1">Membrane</location>
        <topology evidence="1">Multi-pass membrane protein</topology>
    </subcellularLocation>
</comment>
<keyword evidence="9" id="KW-1185">Reference proteome</keyword>
<dbReference type="PANTHER" id="PTHR11453:SF38">
    <property type="entry name" value="ANION TRANSPORTER (EUROFUNG)"/>
    <property type="match status" value="1"/>
</dbReference>
<evidence type="ECO:0000313" key="8">
    <source>
        <dbReference type="EMBL" id="KAK0950396.1"/>
    </source>
</evidence>
<keyword evidence="2 6" id="KW-0812">Transmembrane</keyword>
<dbReference type="AlphaFoldDB" id="A0AAN6JWE9"/>
<dbReference type="Pfam" id="PF00955">
    <property type="entry name" value="HCO3_cotransp"/>
    <property type="match status" value="3"/>
</dbReference>
<dbReference type="Proteomes" id="UP001175353">
    <property type="component" value="Unassembled WGS sequence"/>
</dbReference>
<name>A0AAN6JWE9_9PEZI</name>
<proteinExistence type="predicted"/>
<evidence type="ECO:0000256" key="5">
    <source>
        <dbReference type="SAM" id="MobiDB-lite"/>
    </source>
</evidence>
<feature type="transmembrane region" description="Helical" evidence="6">
    <location>
        <begin position="141"/>
        <end position="164"/>
    </location>
</feature>
<accession>A0AAN6JWE9</accession>
<feature type="compositionally biased region" description="Polar residues" evidence="5">
    <location>
        <begin position="590"/>
        <end position="599"/>
    </location>
</feature>